<protein>
    <submittedName>
        <fullName evidence="1">Uncharacterized protein</fullName>
    </submittedName>
</protein>
<dbReference type="HOGENOM" id="CLU_2047209_0_0_5"/>
<dbReference type="RefSeq" id="WP_011508916.1">
    <property type="nucleotide sequence ID" value="NC_007964.1"/>
</dbReference>
<evidence type="ECO:0000313" key="2">
    <source>
        <dbReference type="Proteomes" id="UP000001953"/>
    </source>
</evidence>
<reference evidence="1 2" key="1">
    <citation type="submission" date="2006-03" db="EMBL/GenBank/DDBJ databases">
        <title>Complete sequence of chromosome of Nitrobacter hamburgensis X14.</title>
        <authorList>
            <consortium name="US DOE Joint Genome Institute"/>
            <person name="Copeland A."/>
            <person name="Lucas S."/>
            <person name="Lapidus A."/>
            <person name="Barry K."/>
            <person name="Detter J.C."/>
            <person name="Glavina del Rio T."/>
            <person name="Hammon N."/>
            <person name="Israni S."/>
            <person name="Dalin E."/>
            <person name="Tice H."/>
            <person name="Pitluck S."/>
            <person name="Chain P."/>
            <person name="Malfatti S."/>
            <person name="Shin M."/>
            <person name="Vergez L."/>
            <person name="Schmutz J."/>
            <person name="Larimer F."/>
            <person name="Land M."/>
            <person name="Hauser L."/>
            <person name="Kyrpides N."/>
            <person name="Ivanova N."/>
            <person name="Ward B."/>
            <person name="Arp D."/>
            <person name="Klotz M."/>
            <person name="Stein L."/>
            <person name="O'Mullan G."/>
            <person name="Starkenburg S."/>
            <person name="Sayavedra L."/>
            <person name="Poret-Peterson A.T."/>
            <person name="Gentry M.E."/>
            <person name="Bruce D."/>
            <person name="Richardson P."/>
        </authorList>
    </citation>
    <scope>NUCLEOTIDE SEQUENCE [LARGE SCALE GENOMIC DNA]</scope>
    <source>
        <strain evidence="2">DSM 10229 / NCIMB 13809 / X14</strain>
    </source>
</reference>
<sequence length="120" mass="13382">MLQVATFLVPAEQDKANEFLKAHKPVGNINFNKDTIVVFYEDDPAADIVELLESVGNAKFQQGIALHMLKRDIAGLNPVHNKGKYEELDNAIRATQEAMDDQDAKADYLKGLIEEKRAAK</sequence>
<organism evidence="1 2">
    <name type="scientific">Nitrobacter hamburgensis (strain DSM 10229 / NCIMB 13809 / X14)</name>
    <dbReference type="NCBI Taxonomy" id="323097"/>
    <lineage>
        <taxon>Bacteria</taxon>
        <taxon>Pseudomonadati</taxon>
        <taxon>Pseudomonadota</taxon>
        <taxon>Alphaproteobacteria</taxon>
        <taxon>Hyphomicrobiales</taxon>
        <taxon>Nitrobacteraceae</taxon>
        <taxon>Nitrobacter</taxon>
    </lineage>
</organism>
<dbReference type="KEGG" id="nha:Nham_0316"/>
<dbReference type="Proteomes" id="UP000001953">
    <property type="component" value="Chromosome"/>
</dbReference>
<dbReference type="AlphaFoldDB" id="Q1QRD5"/>
<keyword evidence="2" id="KW-1185">Reference proteome</keyword>
<name>Q1QRD5_NITHX</name>
<dbReference type="EMBL" id="CP000319">
    <property type="protein sequence ID" value="ABE61212.1"/>
    <property type="molecule type" value="Genomic_DNA"/>
</dbReference>
<accession>Q1QRD5</accession>
<proteinExistence type="predicted"/>
<gene>
    <name evidence="1" type="ordered locus">Nham_0316</name>
</gene>
<dbReference type="STRING" id="323097.Nham_0316"/>
<evidence type="ECO:0000313" key="1">
    <source>
        <dbReference type="EMBL" id="ABE61212.1"/>
    </source>
</evidence>